<accession>A0A5N6RTL2</accession>
<dbReference type="EMBL" id="CM017328">
    <property type="protein sequence ID" value="KAE8125758.1"/>
    <property type="molecule type" value="Genomic_DNA"/>
</dbReference>
<proteinExistence type="predicted"/>
<dbReference type="PANTHER" id="PTHR31672:SF13">
    <property type="entry name" value="F-BOX PROTEIN CPR30-LIKE"/>
    <property type="match status" value="1"/>
</dbReference>
<name>A0A5N6RTL2_9ROSI</name>
<dbReference type="InterPro" id="IPR017451">
    <property type="entry name" value="F-box-assoc_interact_dom"/>
</dbReference>
<evidence type="ECO:0000313" key="2">
    <source>
        <dbReference type="EMBL" id="KAE8125758.1"/>
    </source>
</evidence>
<dbReference type="PANTHER" id="PTHR31672">
    <property type="entry name" value="BNACNNG10540D PROTEIN"/>
    <property type="match status" value="1"/>
</dbReference>
<feature type="domain" description="F-box" evidence="1">
    <location>
        <begin position="6"/>
        <end position="47"/>
    </location>
</feature>
<gene>
    <name evidence="2" type="ORF">FH972_020532</name>
</gene>
<dbReference type="NCBIfam" id="TIGR01640">
    <property type="entry name" value="F_box_assoc_1"/>
    <property type="match status" value="1"/>
</dbReference>
<sequence length="327" mass="36406">MAKYYFPEEIIPEILKRISHAKSHVRFTCVNKSWRSIIESPSFVSAHVARTNGSDNNDNNSSRLLLLKLSGTEEVNCLNDGSTTAVVTACLGKFGEQITEKGKHKSKSLVEYTELRFPCKSLSCSFDVVGSCNGLVLLRRYTNTFSQTRQATMQIVKAASWLLPDGGFGFDSPKNDYKVVKIVNHVEINGDMKVDSHVQVFSLNSGFWKTIGAVGVPGCRFLNDQGPRAFINGAIIHWVTIARIEEKVLQNIVLSFDVSNEIFREIRLPTEIAYAFPSLLSFSVYGKTVAVCVGSASFLYMRSGELLWETDGGELASIRMIPRAKKW</sequence>
<evidence type="ECO:0000259" key="1">
    <source>
        <dbReference type="SMART" id="SM00256"/>
    </source>
</evidence>
<dbReference type="Pfam" id="PF00646">
    <property type="entry name" value="F-box"/>
    <property type="match status" value="1"/>
</dbReference>
<evidence type="ECO:0000313" key="3">
    <source>
        <dbReference type="Proteomes" id="UP000327013"/>
    </source>
</evidence>
<protein>
    <recommendedName>
        <fullName evidence="1">F-box domain-containing protein</fullName>
    </recommendedName>
</protein>
<dbReference type="InterPro" id="IPR013187">
    <property type="entry name" value="F-box-assoc_dom_typ3"/>
</dbReference>
<reference evidence="2 3" key="1">
    <citation type="submission" date="2019-06" db="EMBL/GenBank/DDBJ databases">
        <title>A chromosomal-level reference genome of Carpinus fangiana (Coryloideae, Betulaceae).</title>
        <authorList>
            <person name="Yang X."/>
            <person name="Wang Z."/>
            <person name="Zhang L."/>
            <person name="Hao G."/>
            <person name="Liu J."/>
            <person name="Yang Y."/>
        </authorList>
    </citation>
    <scope>NUCLEOTIDE SEQUENCE [LARGE SCALE GENOMIC DNA]</scope>
    <source>
        <strain evidence="2">Cfa_2016G</strain>
        <tissue evidence="2">Leaf</tissue>
    </source>
</reference>
<dbReference type="InterPro" id="IPR050796">
    <property type="entry name" value="SCF_F-box_component"/>
</dbReference>
<dbReference type="Pfam" id="PF08268">
    <property type="entry name" value="FBA_3"/>
    <property type="match status" value="1"/>
</dbReference>
<dbReference type="Proteomes" id="UP000327013">
    <property type="component" value="Chromosome 8"/>
</dbReference>
<dbReference type="OrthoDB" id="1166304at2759"/>
<dbReference type="AlphaFoldDB" id="A0A5N6RTL2"/>
<dbReference type="SUPFAM" id="SSF81383">
    <property type="entry name" value="F-box domain"/>
    <property type="match status" value="1"/>
</dbReference>
<dbReference type="InterPro" id="IPR036047">
    <property type="entry name" value="F-box-like_dom_sf"/>
</dbReference>
<dbReference type="SMART" id="SM00256">
    <property type="entry name" value="FBOX"/>
    <property type="match status" value="1"/>
</dbReference>
<dbReference type="InterPro" id="IPR001810">
    <property type="entry name" value="F-box_dom"/>
</dbReference>
<organism evidence="2 3">
    <name type="scientific">Carpinus fangiana</name>
    <dbReference type="NCBI Taxonomy" id="176857"/>
    <lineage>
        <taxon>Eukaryota</taxon>
        <taxon>Viridiplantae</taxon>
        <taxon>Streptophyta</taxon>
        <taxon>Embryophyta</taxon>
        <taxon>Tracheophyta</taxon>
        <taxon>Spermatophyta</taxon>
        <taxon>Magnoliopsida</taxon>
        <taxon>eudicotyledons</taxon>
        <taxon>Gunneridae</taxon>
        <taxon>Pentapetalae</taxon>
        <taxon>rosids</taxon>
        <taxon>fabids</taxon>
        <taxon>Fagales</taxon>
        <taxon>Betulaceae</taxon>
        <taxon>Carpinus</taxon>
    </lineage>
</organism>
<keyword evidence="3" id="KW-1185">Reference proteome</keyword>